<sequence length="60" mass="6859">MELADRKTPLTAKEQFESCVPLKEILAELHQTGAKSKKLHSQEDICQGYFHPKNAMFPFP</sequence>
<gene>
    <name evidence="1" type="ORF">JBF11_05850</name>
</gene>
<dbReference type="RefSeq" id="WP_334314565.1">
    <property type="nucleotide sequence ID" value="NZ_CP065938.1"/>
</dbReference>
<name>A0ABY5XZ28_9BACT</name>
<dbReference type="EMBL" id="CP065938">
    <property type="protein sequence ID" value="UWX05008.1"/>
    <property type="molecule type" value="Genomic_DNA"/>
</dbReference>
<protein>
    <submittedName>
        <fullName evidence="1">Uncharacterized protein</fullName>
    </submittedName>
</protein>
<proteinExistence type="predicted"/>
<evidence type="ECO:0000313" key="1">
    <source>
        <dbReference type="EMBL" id="UWX05008.1"/>
    </source>
</evidence>
<dbReference type="Proteomes" id="UP001058120">
    <property type="component" value="Chromosome"/>
</dbReference>
<evidence type="ECO:0000313" key="2">
    <source>
        <dbReference type="Proteomes" id="UP001058120"/>
    </source>
</evidence>
<reference evidence="1" key="1">
    <citation type="submission" date="2020-12" db="EMBL/GenBank/DDBJ databases">
        <title>Taurinivorans muris gen. nov., sp. nov., fundamental and realized metabolic niche of a ubiquitous sulfidogenic bacterium in the murine intestine.</title>
        <authorList>
            <person name="Ye H."/>
            <person name="Hanson B.T."/>
            <person name="Loy A."/>
        </authorList>
    </citation>
    <scope>NUCLEOTIDE SEQUENCE</scope>
    <source>
        <strain evidence="1">LT0009</strain>
    </source>
</reference>
<accession>A0ABY5XZ28</accession>
<keyword evidence="2" id="KW-1185">Reference proteome</keyword>
<organism evidence="1 2">
    <name type="scientific">Taurinivorans muris</name>
    <dbReference type="NCBI Taxonomy" id="2787751"/>
    <lineage>
        <taxon>Bacteria</taxon>
        <taxon>Pseudomonadati</taxon>
        <taxon>Thermodesulfobacteriota</taxon>
        <taxon>Desulfovibrionia</taxon>
        <taxon>Desulfovibrionales</taxon>
        <taxon>Desulfovibrionaceae</taxon>
        <taxon>Taurinivorans</taxon>
    </lineage>
</organism>